<dbReference type="InterPro" id="IPR010657">
    <property type="entry name" value="ImpA_N"/>
</dbReference>
<dbReference type="AlphaFoldDB" id="A0A4Z1R5D2"/>
<dbReference type="InterPro" id="IPR017740">
    <property type="entry name" value="TssA-like"/>
</dbReference>
<evidence type="ECO:0000313" key="2">
    <source>
        <dbReference type="EMBL" id="TKS53745.1"/>
    </source>
</evidence>
<feature type="domain" description="ImpA N-terminal" evidence="1">
    <location>
        <begin position="8"/>
        <end position="130"/>
    </location>
</feature>
<evidence type="ECO:0000313" key="3">
    <source>
        <dbReference type="Proteomes" id="UP000298681"/>
    </source>
</evidence>
<accession>A0A4Z1R5D2</accession>
<protein>
    <submittedName>
        <fullName evidence="2">Type VI secretion system protein TssA</fullName>
    </submittedName>
</protein>
<reference evidence="2 3" key="1">
    <citation type="submission" date="2019-01" db="EMBL/GenBank/DDBJ databases">
        <authorList>
            <person name="Zhang S."/>
        </authorList>
    </citation>
    <scope>NUCLEOTIDE SEQUENCE [LARGE SCALE GENOMIC DNA]</scope>
    <source>
        <strain evidence="2 3">1626</strain>
    </source>
</reference>
<keyword evidence="3" id="KW-1185">Reference proteome</keyword>
<proteinExistence type="predicted"/>
<dbReference type="RefSeq" id="WP_134673130.1">
    <property type="nucleotide sequence ID" value="NZ_SPUH01000001.1"/>
</dbReference>
<comment type="caution">
    <text evidence="2">The sequence shown here is derived from an EMBL/GenBank/DDBJ whole genome shotgun (WGS) entry which is preliminary data.</text>
</comment>
<organism evidence="2 3">
    <name type="scientific">Luteimonas yindakuii</name>
    <dbReference type="NCBI Taxonomy" id="2565782"/>
    <lineage>
        <taxon>Bacteria</taxon>
        <taxon>Pseudomonadati</taxon>
        <taxon>Pseudomonadota</taxon>
        <taxon>Gammaproteobacteria</taxon>
        <taxon>Lysobacterales</taxon>
        <taxon>Lysobacteraceae</taxon>
        <taxon>Luteimonas</taxon>
    </lineage>
</organism>
<dbReference type="Proteomes" id="UP000298681">
    <property type="component" value="Unassembled WGS sequence"/>
</dbReference>
<sequence>MLDLDDLLAPIDATYPAGEDLAFSSELDLIQEARRADDPTLEQGDWVTDIKSADWATAARMSSELLRTRTKDLRIAAWLVEANGQLHGFSGLAQGYRLVAGLCDRYWDELHPLPDGDDHEERIGNLGWLLGNSLQWLRTLPIVQAPQGRFGLGAFEAAHARGEQDPGDGRPGLDLLDAARRDTPHGFYRGLLNAVDDCAEALHELQLAVDARLGVDGPSFSAVNDQIDTLRRMVGRFAREAGVLFDGTSSGDATDVPMSLDPTPTPTPDIATAGNAAVAAGAPASRRQALAQLRQVAEFFRRTEPHSPVAYLADKAARWGEMPLHVWLKRVIRDDATLAQMQELLDVEDVPQDPYG</sequence>
<evidence type="ECO:0000259" key="1">
    <source>
        <dbReference type="Pfam" id="PF06812"/>
    </source>
</evidence>
<dbReference type="Pfam" id="PF06812">
    <property type="entry name" value="ImpA_N"/>
    <property type="match status" value="1"/>
</dbReference>
<dbReference type="EMBL" id="SPUH01000001">
    <property type="protein sequence ID" value="TKS53745.1"/>
    <property type="molecule type" value="Genomic_DNA"/>
</dbReference>
<dbReference type="PANTHER" id="PTHR37951:SF1">
    <property type="entry name" value="TYPE VI SECRETION SYSTEM COMPONENT TSSA1"/>
    <property type="match status" value="1"/>
</dbReference>
<gene>
    <name evidence="2" type="primary">tssA</name>
    <name evidence="2" type="ORF">E4582_02455</name>
</gene>
<dbReference type="PANTHER" id="PTHR37951">
    <property type="entry name" value="CYTOPLASMIC PROTEIN-RELATED"/>
    <property type="match status" value="1"/>
</dbReference>
<name>A0A4Z1R5D2_9GAMM</name>
<dbReference type="NCBIfam" id="TIGR03363">
    <property type="entry name" value="VI_chp_8"/>
    <property type="match status" value="1"/>
</dbReference>